<accession>A0A9P8VP47</accession>
<keyword evidence="5" id="KW-1185">Reference proteome</keyword>
<feature type="domain" description="Diels-Alderase N-terminal" evidence="2">
    <location>
        <begin position="29"/>
        <end position="232"/>
    </location>
</feature>
<dbReference type="InterPro" id="IPR057722">
    <property type="entry name" value="AsqO/PenF-like_C"/>
</dbReference>
<feature type="chain" id="PRO_5040383289" description="Hydroxyneurosporene synthase" evidence="1">
    <location>
        <begin position="22"/>
        <end position="377"/>
    </location>
</feature>
<evidence type="ECO:0008006" key="6">
    <source>
        <dbReference type="Google" id="ProtNLM"/>
    </source>
</evidence>
<dbReference type="AlphaFoldDB" id="A0A9P8VP47"/>
<comment type="caution">
    <text evidence="4">The sequence shown here is derived from an EMBL/GenBank/DDBJ whole genome shotgun (WGS) entry which is preliminary data.</text>
</comment>
<proteinExistence type="predicted"/>
<evidence type="ECO:0000256" key="1">
    <source>
        <dbReference type="SAM" id="SignalP"/>
    </source>
</evidence>
<keyword evidence="1" id="KW-0732">Signal</keyword>
<gene>
    <name evidence="4" type="ORF">B0T10DRAFT_541827</name>
</gene>
<dbReference type="Proteomes" id="UP000777438">
    <property type="component" value="Unassembled WGS sequence"/>
</dbReference>
<evidence type="ECO:0000313" key="4">
    <source>
        <dbReference type="EMBL" id="KAH6867713.1"/>
    </source>
</evidence>
<dbReference type="Pfam" id="PF25581">
    <property type="entry name" value="AsqO_C"/>
    <property type="match status" value="1"/>
</dbReference>
<name>A0A9P8VP47_9HYPO</name>
<evidence type="ECO:0000259" key="3">
    <source>
        <dbReference type="Pfam" id="PF25581"/>
    </source>
</evidence>
<reference evidence="4 5" key="1">
    <citation type="journal article" date="2021" name="Nat. Commun.">
        <title>Genetic determinants of endophytism in the Arabidopsis root mycobiome.</title>
        <authorList>
            <person name="Mesny F."/>
            <person name="Miyauchi S."/>
            <person name="Thiergart T."/>
            <person name="Pickel B."/>
            <person name="Atanasova L."/>
            <person name="Karlsson M."/>
            <person name="Huettel B."/>
            <person name="Barry K.W."/>
            <person name="Haridas S."/>
            <person name="Chen C."/>
            <person name="Bauer D."/>
            <person name="Andreopoulos W."/>
            <person name="Pangilinan J."/>
            <person name="LaButti K."/>
            <person name="Riley R."/>
            <person name="Lipzen A."/>
            <person name="Clum A."/>
            <person name="Drula E."/>
            <person name="Henrissat B."/>
            <person name="Kohler A."/>
            <person name="Grigoriev I.V."/>
            <person name="Martin F.M."/>
            <person name="Hacquard S."/>
        </authorList>
    </citation>
    <scope>NUCLEOTIDE SEQUENCE [LARGE SCALE GENOMIC DNA]</scope>
    <source>
        <strain evidence="4 5">MPI-CAGE-CH-0241</strain>
    </source>
</reference>
<protein>
    <recommendedName>
        <fullName evidence="6">Hydroxyneurosporene synthase</fullName>
    </recommendedName>
</protein>
<evidence type="ECO:0000259" key="2">
    <source>
        <dbReference type="Pfam" id="PF24137"/>
    </source>
</evidence>
<evidence type="ECO:0000313" key="5">
    <source>
        <dbReference type="Proteomes" id="UP000777438"/>
    </source>
</evidence>
<dbReference type="SUPFAM" id="SSF159245">
    <property type="entry name" value="AttH-like"/>
    <property type="match status" value="1"/>
</dbReference>
<organism evidence="4 5">
    <name type="scientific">Thelonectria olida</name>
    <dbReference type="NCBI Taxonomy" id="1576542"/>
    <lineage>
        <taxon>Eukaryota</taxon>
        <taxon>Fungi</taxon>
        <taxon>Dikarya</taxon>
        <taxon>Ascomycota</taxon>
        <taxon>Pezizomycotina</taxon>
        <taxon>Sordariomycetes</taxon>
        <taxon>Hypocreomycetidae</taxon>
        <taxon>Hypocreales</taxon>
        <taxon>Nectriaceae</taxon>
        <taxon>Thelonectria</taxon>
    </lineage>
</organism>
<feature type="signal peptide" evidence="1">
    <location>
        <begin position="1"/>
        <end position="21"/>
    </location>
</feature>
<sequence>MASKAHAVATVLTLLCHLVTAKHGVSILPNKLHNGPLTAETVAGTGSLDGLKLSTTANITSYEWWYFDVVSTQSKNESINVVFYNAGSVGFPGGYVDGPLSVGLSGTFENGTLFAYDLPVSHKVVIVENEEGLTGDWQGTGAWFAGSSLSRPRIVYEVAVDSPEIGVCGKIKLRSVAPPRFSCSPNVPGANELAFLNVGWSNAVPDADATVDFDVDGSRLRFQGLGYHDKNWGLTPFANDVKHTYWGHARVGPYSVVFSDGQIPVAGGPNTTELVSATVSKHGKFVELSCAEEAVVVRPWGGNDEYPPAAGSAPPLGLELTFRLGREGTLRLNVTNDLVISDEPFYQRFIGSVEGRVDDGDVLEGRALWEQFKLIGV</sequence>
<dbReference type="OrthoDB" id="5344254at2759"/>
<dbReference type="InterPro" id="IPR056402">
    <property type="entry name" value="DA_N"/>
</dbReference>
<feature type="domain" description="AsqO/PenF-like C-terminal" evidence="3">
    <location>
        <begin position="239"/>
        <end position="373"/>
    </location>
</feature>
<dbReference type="Pfam" id="PF24137">
    <property type="entry name" value="DA_N"/>
    <property type="match status" value="1"/>
</dbReference>
<dbReference type="EMBL" id="JAGPYM010000092">
    <property type="protein sequence ID" value="KAH6867713.1"/>
    <property type="molecule type" value="Genomic_DNA"/>
</dbReference>